<gene>
    <name evidence="2" type="ORF">SteCoe_33940</name>
</gene>
<protein>
    <submittedName>
        <fullName evidence="2">Uncharacterized protein</fullName>
    </submittedName>
</protein>
<comment type="caution">
    <text evidence="2">The sequence shown here is derived from an EMBL/GenBank/DDBJ whole genome shotgun (WGS) entry which is preliminary data.</text>
</comment>
<organism evidence="2 3">
    <name type="scientific">Stentor coeruleus</name>
    <dbReference type="NCBI Taxonomy" id="5963"/>
    <lineage>
        <taxon>Eukaryota</taxon>
        <taxon>Sar</taxon>
        <taxon>Alveolata</taxon>
        <taxon>Ciliophora</taxon>
        <taxon>Postciliodesmatophora</taxon>
        <taxon>Heterotrichea</taxon>
        <taxon>Heterotrichida</taxon>
        <taxon>Stentoridae</taxon>
        <taxon>Stentor</taxon>
    </lineage>
</organism>
<dbReference type="Proteomes" id="UP000187209">
    <property type="component" value="Unassembled WGS sequence"/>
</dbReference>
<sequence>MLERKKCEGSKYLKPEFYKDQSSFDPMITFQPRTAPIMQFPPPKPNGPFSDLKKERQISSKAYFQEFTRKLNNQKSLPPLNGLSSSSRSAFPSQIQGTSKVCLKSDSIASKSNIKQVVEAMSITSYTVEKNKEDYYRENIQRFRKQASIIQRKIDTPKLKITTKDQDEQGQVKTPTFKSSDDKVEVMKDIHTKIENNSSGKFKDSINSEGLSMQRYSKNIIKISDSRVPKLYSNIITSENHSDPNKNQHDKLNAYMMEDIVKKQSSSSKTSAIESSVSTDFPFTSPVKVQEKVFFNSYVGKKLRNPDESVSARKESPLKIRKDHPKIKVRSGFPRDIFTYKQ</sequence>
<dbReference type="AlphaFoldDB" id="A0A1R2AVT8"/>
<evidence type="ECO:0000313" key="3">
    <source>
        <dbReference type="Proteomes" id="UP000187209"/>
    </source>
</evidence>
<reference evidence="2 3" key="1">
    <citation type="submission" date="2016-11" db="EMBL/GenBank/DDBJ databases">
        <title>The macronuclear genome of Stentor coeruleus: a giant cell with tiny introns.</title>
        <authorList>
            <person name="Slabodnick M."/>
            <person name="Ruby J.G."/>
            <person name="Reiff S.B."/>
            <person name="Swart E.C."/>
            <person name="Gosai S."/>
            <person name="Prabakaran S."/>
            <person name="Witkowska E."/>
            <person name="Larue G.E."/>
            <person name="Fisher S."/>
            <person name="Freeman R.M."/>
            <person name="Gunawardena J."/>
            <person name="Chu W."/>
            <person name="Stover N.A."/>
            <person name="Gregory B.D."/>
            <person name="Nowacki M."/>
            <person name="Derisi J."/>
            <person name="Roy S.W."/>
            <person name="Marshall W.F."/>
            <person name="Sood P."/>
        </authorList>
    </citation>
    <scope>NUCLEOTIDE SEQUENCE [LARGE SCALE GENOMIC DNA]</scope>
    <source>
        <strain evidence="2">WM001</strain>
    </source>
</reference>
<keyword evidence="3" id="KW-1185">Reference proteome</keyword>
<accession>A0A1R2AVT8</accession>
<feature type="compositionally biased region" description="Basic and acidic residues" evidence="1">
    <location>
        <begin position="305"/>
        <end position="320"/>
    </location>
</feature>
<proteinExistence type="predicted"/>
<dbReference type="EMBL" id="MPUH01001310">
    <property type="protein sequence ID" value="OMJ68565.1"/>
    <property type="molecule type" value="Genomic_DNA"/>
</dbReference>
<feature type="region of interest" description="Disordered" evidence="1">
    <location>
        <begin position="305"/>
        <end position="324"/>
    </location>
</feature>
<evidence type="ECO:0000313" key="2">
    <source>
        <dbReference type="EMBL" id="OMJ68565.1"/>
    </source>
</evidence>
<name>A0A1R2AVT8_9CILI</name>
<evidence type="ECO:0000256" key="1">
    <source>
        <dbReference type="SAM" id="MobiDB-lite"/>
    </source>
</evidence>